<accession>A0AAD7LMF8</accession>
<evidence type="ECO:0000313" key="3">
    <source>
        <dbReference type="Proteomes" id="UP001163823"/>
    </source>
</evidence>
<keyword evidence="3" id="KW-1185">Reference proteome</keyword>
<organism evidence="2 3">
    <name type="scientific">Quillaja saponaria</name>
    <name type="common">Soap bark tree</name>
    <dbReference type="NCBI Taxonomy" id="32244"/>
    <lineage>
        <taxon>Eukaryota</taxon>
        <taxon>Viridiplantae</taxon>
        <taxon>Streptophyta</taxon>
        <taxon>Embryophyta</taxon>
        <taxon>Tracheophyta</taxon>
        <taxon>Spermatophyta</taxon>
        <taxon>Magnoliopsida</taxon>
        <taxon>eudicotyledons</taxon>
        <taxon>Gunneridae</taxon>
        <taxon>Pentapetalae</taxon>
        <taxon>rosids</taxon>
        <taxon>fabids</taxon>
        <taxon>Fabales</taxon>
        <taxon>Quillajaceae</taxon>
        <taxon>Quillaja</taxon>
    </lineage>
</organism>
<reference evidence="2" key="1">
    <citation type="journal article" date="2023" name="Science">
        <title>Elucidation of the pathway for biosynthesis of saponin adjuvants from the soapbark tree.</title>
        <authorList>
            <person name="Reed J."/>
            <person name="Orme A."/>
            <person name="El-Demerdash A."/>
            <person name="Owen C."/>
            <person name="Martin L.B.B."/>
            <person name="Misra R.C."/>
            <person name="Kikuchi S."/>
            <person name="Rejzek M."/>
            <person name="Martin A.C."/>
            <person name="Harkess A."/>
            <person name="Leebens-Mack J."/>
            <person name="Louveau T."/>
            <person name="Stephenson M.J."/>
            <person name="Osbourn A."/>
        </authorList>
    </citation>
    <scope>NUCLEOTIDE SEQUENCE</scope>
    <source>
        <strain evidence="2">S10</strain>
    </source>
</reference>
<evidence type="ECO:0000256" key="1">
    <source>
        <dbReference type="SAM" id="SignalP"/>
    </source>
</evidence>
<sequence length="76" mass="8775">MQQISMAVLQFCLTSAVAAGNSIPILQYYTCLQSIHCSLEREKSTSKELLIAQLYVELKSRTDNNKYFRIMQLYVH</sequence>
<dbReference type="AlphaFoldDB" id="A0AAD7LMF8"/>
<gene>
    <name evidence="2" type="ORF">O6P43_021129</name>
</gene>
<comment type="caution">
    <text evidence="2">The sequence shown here is derived from an EMBL/GenBank/DDBJ whole genome shotgun (WGS) entry which is preliminary data.</text>
</comment>
<keyword evidence="1" id="KW-0732">Signal</keyword>
<feature type="signal peptide" evidence="1">
    <location>
        <begin position="1"/>
        <end position="19"/>
    </location>
</feature>
<feature type="chain" id="PRO_5042131242" description="Secreted protein" evidence="1">
    <location>
        <begin position="20"/>
        <end position="76"/>
    </location>
</feature>
<proteinExistence type="predicted"/>
<dbReference type="EMBL" id="JARAOO010000008">
    <property type="protein sequence ID" value="KAJ7960728.1"/>
    <property type="molecule type" value="Genomic_DNA"/>
</dbReference>
<dbReference type="Proteomes" id="UP001163823">
    <property type="component" value="Chromosome 8"/>
</dbReference>
<evidence type="ECO:0008006" key="4">
    <source>
        <dbReference type="Google" id="ProtNLM"/>
    </source>
</evidence>
<name>A0AAD7LMF8_QUISA</name>
<evidence type="ECO:0000313" key="2">
    <source>
        <dbReference type="EMBL" id="KAJ7960728.1"/>
    </source>
</evidence>
<protein>
    <recommendedName>
        <fullName evidence="4">Secreted protein</fullName>
    </recommendedName>
</protein>
<dbReference type="KEGG" id="qsa:O6P43_021129"/>